<dbReference type="Pfam" id="PF09706">
    <property type="entry name" value="Cas_CXXC_CXXC"/>
    <property type="match status" value="1"/>
</dbReference>
<dbReference type="InterPro" id="IPR010180">
    <property type="entry name" value="CRISPR-assoc_prot_CXXC-CXXC"/>
</dbReference>
<evidence type="ECO:0000313" key="2">
    <source>
        <dbReference type="EMBL" id="AIY84148.1"/>
    </source>
</evidence>
<evidence type="ECO:0000313" key="3">
    <source>
        <dbReference type="Proteomes" id="UP000030635"/>
    </source>
</evidence>
<sequence length="551" mass="64371">MGMIKIQIGDWLKNAGIVGLSTVLARLQTPELRIIEKGQYIEFDEKLLDGFEDKYFEVLIDKHEKSLSWYKLISQEYVLNNLEDKKESVEKLNKIIDEIKSKVNSNSYKNAYLILEDSEIIENLIPKINKIKITKKQDFNDVKEEYLEQIRVLTEIIEYFKKPNVKKIIAAKNVMYEVIQPFWTNVSFLLKTNNKKEMYNLYKVDFVDSVKKYNEKDNMKNKYNCFTCENKISKLSKPEAFDLTWIVKTGVDMTRKSSHFWELKGDAYICPICNLVYSCIPIGFTTLKGKGLFINNNGSIRTLKTSNVAEVSYESEKFEEIEQASYLRIVNTIDQYGIENIDKEFENIQIVKFDSSNGSRPYSFNVLSKTLLRTIYCNRKRLQKLIKVIVKVTDKYYINLYSEVIDRLYIGKDLFDLIYMLMKMNLSGEFKGTHFIYSILEINNSFKGGREMRFEDTKKFKNYGLNLRRKYVESGNENKISGITYRLLNALKIKDSSKFMDTMINAYMYVKLEIPTDFVKGLNSIDALQGIGYAFLIGLQGVKEIREEGEN</sequence>
<dbReference type="OrthoDB" id="5540852at2"/>
<dbReference type="NCBIfam" id="TIGR01908">
    <property type="entry name" value="cas_CXXC_CXXC"/>
    <property type="match status" value="1"/>
</dbReference>
<reference evidence="2 3" key="1">
    <citation type="journal article" date="2015" name="Infect. Genet. Evol.">
        <title>Genomic sequences of six botulinum neurotoxin-producing strains representing three clostridial species illustrate the mobility and diversity of botulinum neurotoxin genes.</title>
        <authorList>
            <person name="Smith T.J."/>
            <person name="Hill K.K."/>
            <person name="Xie G."/>
            <person name="Foley B.T."/>
            <person name="Williamson C.H."/>
            <person name="Foster J.T."/>
            <person name="Johnson S.L."/>
            <person name="Chertkov O."/>
            <person name="Teshima H."/>
            <person name="Gibbons H.S."/>
            <person name="Johnsky L.A."/>
            <person name="Karavis M.A."/>
            <person name="Smith L.A."/>
        </authorList>
    </citation>
    <scope>NUCLEOTIDE SEQUENCE [LARGE SCALE GENOMIC DNA]</scope>
    <source>
        <strain evidence="2 3">Sullivan</strain>
    </source>
</reference>
<organism evidence="2 3">
    <name type="scientific">Clostridium baratii str. Sullivan</name>
    <dbReference type="NCBI Taxonomy" id="1415775"/>
    <lineage>
        <taxon>Bacteria</taxon>
        <taxon>Bacillati</taxon>
        <taxon>Bacillota</taxon>
        <taxon>Clostridia</taxon>
        <taxon>Eubacteriales</taxon>
        <taxon>Clostridiaceae</taxon>
        <taxon>Clostridium</taxon>
    </lineage>
</organism>
<dbReference type="Proteomes" id="UP000030635">
    <property type="component" value="Chromosome"/>
</dbReference>
<gene>
    <name evidence="2" type="ORF">U729_2215</name>
</gene>
<keyword evidence="3" id="KW-1185">Reference proteome</keyword>
<dbReference type="eggNOG" id="ENOG502Z80D">
    <property type="taxonomic scope" value="Bacteria"/>
</dbReference>
<dbReference type="AlphaFoldDB" id="A0A0A7FX35"/>
<evidence type="ECO:0000259" key="1">
    <source>
        <dbReference type="Pfam" id="PF09706"/>
    </source>
</evidence>
<dbReference type="EMBL" id="CP006905">
    <property type="protein sequence ID" value="AIY84148.1"/>
    <property type="molecule type" value="Genomic_DNA"/>
</dbReference>
<dbReference type="KEGG" id="cbv:U729_2215"/>
<name>A0A0A7FX35_9CLOT</name>
<dbReference type="HOGENOM" id="CLU_035397_0_0_9"/>
<protein>
    <submittedName>
        <fullName evidence="2">CRISPR-associated family protein</fullName>
    </submittedName>
</protein>
<proteinExistence type="predicted"/>
<feature type="domain" description="CRISPR-associated protein CXXC-CXXC" evidence="1">
    <location>
        <begin position="219"/>
        <end position="285"/>
    </location>
</feature>
<accession>A0A0A7FX35</accession>
<dbReference type="InterPro" id="IPR019121">
    <property type="entry name" value="CRISPR-assoc_CXXC-CXXC_dom"/>
</dbReference>